<dbReference type="InterPro" id="IPR019734">
    <property type="entry name" value="TPR_rpt"/>
</dbReference>
<reference evidence="4 5" key="1">
    <citation type="submission" date="2023-05" db="EMBL/GenBank/DDBJ databases">
        <title>Draft genome sequence of Streptomyces sp. B-S-A12 isolated from a cave soil in Thailand.</title>
        <authorList>
            <person name="Chamroensaksri N."/>
            <person name="Muangham S."/>
        </authorList>
    </citation>
    <scope>NUCLEOTIDE SEQUENCE [LARGE SCALE GENOMIC DNA]</scope>
    <source>
        <strain evidence="4 5">B-S-A12</strain>
    </source>
</reference>
<feature type="compositionally biased region" description="Basic and acidic residues" evidence="2">
    <location>
        <begin position="1"/>
        <end position="13"/>
    </location>
</feature>
<keyword evidence="3" id="KW-1133">Transmembrane helix</keyword>
<feature type="region of interest" description="Disordered" evidence="2">
    <location>
        <begin position="1"/>
        <end position="20"/>
    </location>
</feature>
<evidence type="ECO:0000256" key="3">
    <source>
        <dbReference type="SAM" id="Phobius"/>
    </source>
</evidence>
<gene>
    <name evidence="4" type="ORF">QIT00_22425</name>
</gene>
<keyword evidence="1" id="KW-0802">TPR repeat</keyword>
<protein>
    <submittedName>
        <fullName evidence="4">Tetratricopeptide repeat protein</fullName>
    </submittedName>
</protein>
<keyword evidence="3" id="KW-0472">Membrane</keyword>
<comment type="caution">
    <text evidence="4">The sequence shown here is derived from an EMBL/GenBank/DDBJ whole genome shotgun (WGS) entry which is preliminary data.</text>
</comment>
<dbReference type="Pfam" id="PF13432">
    <property type="entry name" value="TPR_16"/>
    <property type="match status" value="2"/>
</dbReference>
<keyword evidence="5" id="KW-1185">Reference proteome</keyword>
<evidence type="ECO:0000256" key="2">
    <source>
        <dbReference type="SAM" id="MobiDB-lite"/>
    </source>
</evidence>
<evidence type="ECO:0000256" key="1">
    <source>
        <dbReference type="PROSITE-ProRule" id="PRU00339"/>
    </source>
</evidence>
<dbReference type="Proteomes" id="UP001237105">
    <property type="component" value="Unassembled WGS sequence"/>
</dbReference>
<feature type="compositionally biased region" description="Pro residues" evidence="2">
    <location>
        <begin position="478"/>
        <end position="487"/>
    </location>
</feature>
<dbReference type="EMBL" id="JASCIS010000023">
    <property type="protein sequence ID" value="MDI3421275.1"/>
    <property type="molecule type" value="Genomic_DNA"/>
</dbReference>
<dbReference type="RefSeq" id="WP_282537143.1">
    <property type="nucleotide sequence ID" value="NZ_JASCIS010000023.1"/>
</dbReference>
<dbReference type="PROSITE" id="PS50005">
    <property type="entry name" value="TPR"/>
    <property type="match status" value="2"/>
</dbReference>
<feature type="repeat" description="TPR" evidence="1">
    <location>
        <begin position="242"/>
        <end position="275"/>
    </location>
</feature>
<accession>A0ABT6T089</accession>
<dbReference type="PANTHER" id="PTHR12558">
    <property type="entry name" value="CELL DIVISION CYCLE 16,23,27"/>
    <property type="match status" value="1"/>
</dbReference>
<feature type="compositionally biased region" description="Low complexity" evidence="2">
    <location>
        <begin position="502"/>
        <end position="529"/>
    </location>
</feature>
<dbReference type="InterPro" id="IPR011990">
    <property type="entry name" value="TPR-like_helical_dom_sf"/>
</dbReference>
<dbReference type="PANTHER" id="PTHR12558:SF13">
    <property type="entry name" value="CELL DIVISION CYCLE PROTEIN 27 HOMOLOG"/>
    <property type="match status" value="1"/>
</dbReference>
<sequence length="545" mass="57924">MEIDQDARQDSRAPRRRRASSPRRVLLASVAGAVVLAGVVTLVPLLRDGAPPPALGPVGRAQAAYGAGVPAALPDLAALIGDREAHLRRHPGDEESWAVLGSAYVEQGRRTADLAYLTKADEALKRSLAARSGEAGNVEALAGMAVLANARHDYRAAKKYGEAAVARAPERWTLYPLLIEAYGWVGDHKAVGKALEKLQKLRSGSAVMARTAQVYRDRGWREDSAAILSDAAALAETPAEQAAYQHRFGELMFERGEPAAALNYFEAALRTEPEHHASLAGKGRALAALGRTSDATISYQAAIARMPRPEYALELGELYESLGMEPASQAQYELLRARVEEESKAGVNHALVLGRFEADHGDPEAAVRRLTAEYKRQPGREVGDALAWALHRAGKSKKALPYATRAMKDGPMSALFAYHRGEIEREVGKYGAARRHLQQAMRVNPHFSPLLAPSASAALDALGEPPEGGPANMHGGPTAPPPEPAAPTRPAAPDSPAPKPSPTATRSPSPSASPSKSSKPSRSPSPTKSARSEPENEPKSSPSGA</sequence>
<feature type="region of interest" description="Disordered" evidence="2">
    <location>
        <begin position="460"/>
        <end position="545"/>
    </location>
</feature>
<proteinExistence type="predicted"/>
<evidence type="ECO:0000313" key="4">
    <source>
        <dbReference type="EMBL" id="MDI3421275.1"/>
    </source>
</evidence>
<dbReference type="SUPFAM" id="SSF48452">
    <property type="entry name" value="TPR-like"/>
    <property type="match status" value="2"/>
</dbReference>
<feature type="repeat" description="TPR" evidence="1">
    <location>
        <begin position="414"/>
        <end position="447"/>
    </location>
</feature>
<keyword evidence="3" id="KW-0812">Transmembrane</keyword>
<evidence type="ECO:0000313" key="5">
    <source>
        <dbReference type="Proteomes" id="UP001237105"/>
    </source>
</evidence>
<dbReference type="Gene3D" id="1.25.40.10">
    <property type="entry name" value="Tetratricopeptide repeat domain"/>
    <property type="match status" value="3"/>
</dbReference>
<organism evidence="4 5">
    <name type="scientific">Streptomyces luteolus</name>
    <dbReference type="NCBI Taxonomy" id="3043615"/>
    <lineage>
        <taxon>Bacteria</taxon>
        <taxon>Bacillati</taxon>
        <taxon>Actinomycetota</taxon>
        <taxon>Actinomycetes</taxon>
        <taxon>Kitasatosporales</taxon>
        <taxon>Streptomycetaceae</taxon>
        <taxon>Streptomyces</taxon>
    </lineage>
</organism>
<dbReference type="SMART" id="SM00028">
    <property type="entry name" value="TPR"/>
    <property type="match status" value="4"/>
</dbReference>
<feature type="transmembrane region" description="Helical" evidence="3">
    <location>
        <begin position="25"/>
        <end position="46"/>
    </location>
</feature>
<name>A0ABT6T089_9ACTN</name>